<dbReference type="EMBL" id="HG002011">
    <property type="protein sequence ID" value="CDF39194.1"/>
    <property type="molecule type" value="Genomic_DNA"/>
</dbReference>
<feature type="domain" description="AAA+ ATPase" evidence="3">
    <location>
        <begin position="133"/>
        <end position="261"/>
    </location>
</feature>
<dbReference type="GeneID" id="17326821"/>
<organism evidence="4 5">
    <name type="scientific">Chondrus crispus</name>
    <name type="common">Carrageen Irish moss</name>
    <name type="synonym">Polymorpha crispa</name>
    <dbReference type="NCBI Taxonomy" id="2769"/>
    <lineage>
        <taxon>Eukaryota</taxon>
        <taxon>Rhodophyta</taxon>
        <taxon>Florideophyceae</taxon>
        <taxon>Rhodymeniophycidae</taxon>
        <taxon>Gigartinales</taxon>
        <taxon>Gigartinaceae</taxon>
        <taxon>Chondrus</taxon>
    </lineage>
</organism>
<dbReference type="InterPro" id="IPR027417">
    <property type="entry name" value="P-loop_NTPase"/>
</dbReference>
<keyword evidence="5" id="KW-1185">Reference proteome</keyword>
<dbReference type="RefSeq" id="XP_005719105.1">
    <property type="nucleotide sequence ID" value="XM_005719048.1"/>
</dbReference>
<dbReference type="PANTHER" id="PTHR23077">
    <property type="entry name" value="AAA-FAMILY ATPASE"/>
    <property type="match status" value="1"/>
</dbReference>
<dbReference type="GO" id="GO:0005524">
    <property type="term" value="F:ATP binding"/>
    <property type="evidence" value="ECO:0007669"/>
    <property type="project" value="UniProtKB-KW"/>
</dbReference>
<protein>
    <recommendedName>
        <fullName evidence="3">AAA+ ATPase domain-containing protein</fullName>
    </recommendedName>
</protein>
<dbReference type="PhylomeDB" id="R7QM68"/>
<dbReference type="KEGG" id="ccp:CHC_T00000166001"/>
<accession>R7QM68</accession>
<dbReference type="PANTHER" id="PTHR23077:SF171">
    <property type="entry name" value="NUCLEAR VALOSIN-CONTAINING PROTEIN-LIKE"/>
    <property type="match status" value="1"/>
</dbReference>
<gene>
    <name evidence="4" type="ORF">CHC_T00000166001</name>
</gene>
<evidence type="ECO:0000313" key="4">
    <source>
        <dbReference type="EMBL" id="CDF39194.1"/>
    </source>
</evidence>
<dbReference type="Proteomes" id="UP000012073">
    <property type="component" value="Unassembled WGS sequence"/>
</dbReference>
<proteinExistence type="predicted"/>
<dbReference type="Gene3D" id="3.40.50.300">
    <property type="entry name" value="P-loop containing nucleotide triphosphate hydrolases"/>
    <property type="match status" value="2"/>
</dbReference>
<evidence type="ECO:0000259" key="3">
    <source>
        <dbReference type="SMART" id="SM00382"/>
    </source>
</evidence>
<keyword evidence="2" id="KW-0067">ATP-binding</keyword>
<dbReference type="OrthoDB" id="10254455at2759"/>
<dbReference type="InterPro" id="IPR003959">
    <property type="entry name" value="ATPase_AAA_core"/>
</dbReference>
<dbReference type="AlphaFoldDB" id="R7QM68"/>
<dbReference type="Gene3D" id="1.10.8.60">
    <property type="match status" value="1"/>
</dbReference>
<keyword evidence="1" id="KW-0547">Nucleotide-binding</keyword>
<dbReference type="Gramene" id="CDF39194">
    <property type="protein sequence ID" value="CDF39194"/>
    <property type="gene ID" value="CHC_T00000166001"/>
</dbReference>
<feature type="domain" description="AAA+ ATPase" evidence="3">
    <location>
        <begin position="376"/>
        <end position="509"/>
    </location>
</feature>
<name>R7QM68_CHOCR</name>
<dbReference type="SMART" id="SM00382">
    <property type="entry name" value="AAA"/>
    <property type="match status" value="2"/>
</dbReference>
<dbReference type="InterPro" id="IPR050168">
    <property type="entry name" value="AAA_ATPase_domain"/>
</dbReference>
<evidence type="ECO:0000256" key="1">
    <source>
        <dbReference type="ARBA" id="ARBA00022741"/>
    </source>
</evidence>
<reference evidence="5" key="1">
    <citation type="journal article" date="2013" name="Proc. Natl. Acad. Sci. U.S.A.">
        <title>Genome structure and metabolic features in the red seaweed Chondrus crispus shed light on evolution of the Archaeplastida.</title>
        <authorList>
            <person name="Collen J."/>
            <person name="Porcel B."/>
            <person name="Carre W."/>
            <person name="Ball S.G."/>
            <person name="Chaparro C."/>
            <person name="Tonon T."/>
            <person name="Barbeyron T."/>
            <person name="Michel G."/>
            <person name="Noel B."/>
            <person name="Valentin K."/>
            <person name="Elias M."/>
            <person name="Artiguenave F."/>
            <person name="Arun A."/>
            <person name="Aury J.M."/>
            <person name="Barbosa-Neto J.F."/>
            <person name="Bothwell J.H."/>
            <person name="Bouget F.Y."/>
            <person name="Brillet L."/>
            <person name="Cabello-Hurtado F."/>
            <person name="Capella-Gutierrez S."/>
            <person name="Charrier B."/>
            <person name="Cladiere L."/>
            <person name="Cock J.M."/>
            <person name="Coelho S.M."/>
            <person name="Colleoni C."/>
            <person name="Czjzek M."/>
            <person name="Da Silva C."/>
            <person name="Delage L."/>
            <person name="Denoeud F."/>
            <person name="Deschamps P."/>
            <person name="Dittami S.M."/>
            <person name="Gabaldon T."/>
            <person name="Gachon C.M."/>
            <person name="Groisillier A."/>
            <person name="Herve C."/>
            <person name="Jabbari K."/>
            <person name="Katinka M."/>
            <person name="Kloareg B."/>
            <person name="Kowalczyk N."/>
            <person name="Labadie K."/>
            <person name="Leblanc C."/>
            <person name="Lopez P.J."/>
            <person name="McLachlan D.H."/>
            <person name="Meslet-Cladiere L."/>
            <person name="Moustafa A."/>
            <person name="Nehr Z."/>
            <person name="Nyvall Collen P."/>
            <person name="Panaud O."/>
            <person name="Partensky F."/>
            <person name="Poulain J."/>
            <person name="Rensing S.A."/>
            <person name="Rousvoal S."/>
            <person name="Samson G."/>
            <person name="Symeonidi A."/>
            <person name="Weissenbach J."/>
            <person name="Zambounis A."/>
            <person name="Wincker P."/>
            <person name="Boyen C."/>
        </authorList>
    </citation>
    <scope>NUCLEOTIDE SEQUENCE [LARGE SCALE GENOMIC DNA]</scope>
    <source>
        <strain evidence="5">cv. Stackhouse</strain>
    </source>
</reference>
<dbReference type="GO" id="GO:0016887">
    <property type="term" value="F:ATP hydrolysis activity"/>
    <property type="evidence" value="ECO:0007669"/>
    <property type="project" value="InterPro"/>
</dbReference>
<evidence type="ECO:0000313" key="5">
    <source>
        <dbReference type="Proteomes" id="UP000012073"/>
    </source>
</evidence>
<dbReference type="InterPro" id="IPR003593">
    <property type="entry name" value="AAA+_ATPase"/>
</dbReference>
<evidence type="ECO:0000256" key="2">
    <source>
        <dbReference type="ARBA" id="ARBA00022840"/>
    </source>
</evidence>
<sequence length="600" mass="64739">MIASNRVAADRLVLRLPWDSRHHAGLLSSALLRDYYLHAELPPPGCILSLRLLDEVLVRLDILVVFPMPSLGTIVTCTEKTEVLLIPALPPSLSSERLLDPSPQCYSEGSELPALIRLGLHGNPLLERTGLAPSRSFLVTGEYSCGKTSAVASSAYAAGAHFIRASACDVLRTVATEDGKLHAMRYYMRAARAAQPAVLLLDDVQFLFPPDDDDAAAAFIVVMDEERVQAAAKFVIVLGCSTNAESVHRRVAEATDVLLPLALDPEGRTAVAVASKVKGRFRELSEGRGAFGNVKMQTGTIQPTIEVVGDRRPTTTEKNVGTADAIDRSRTERLIKSWVDMSGRLGGLEEPQKILKRVFLWRQTKAHTFAELGVKPSVGVLLYGCPGTGKTALIRQAASAAQFKIIPVSAASLARGEIGASERLLSQIFKNAHRSSPCVVFMDEIDALFATATATSPHLVRLVAALSLLMDNLCKDVIVIGATNRPWMVSAGLLRPGRFEHCVKVSLPNSIERGQIAAVYAAKMQLQSHDRHCFENLLRSTDAEGLSGADIAGLSRRAVMASVCRGSKIEIGDLKNAFNCTVPSVSPAEAVRLESWNATR</sequence>
<dbReference type="STRING" id="2769.R7QM68"/>
<dbReference type="SUPFAM" id="SSF52540">
    <property type="entry name" value="P-loop containing nucleoside triphosphate hydrolases"/>
    <property type="match status" value="2"/>
</dbReference>
<dbReference type="Pfam" id="PF00004">
    <property type="entry name" value="AAA"/>
    <property type="match status" value="2"/>
</dbReference>